<evidence type="ECO:0000256" key="1">
    <source>
        <dbReference type="SAM" id="SignalP"/>
    </source>
</evidence>
<proteinExistence type="predicted"/>
<feature type="chain" id="PRO_5021812717" evidence="1">
    <location>
        <begin position="35"/>
        <end position="291"/>
    </location>
</feature>
<protein>
    <submittedName>
        <fullName evidence="2">Uncharacterized protein</fullName>
    </submittedName>
</protein>
<keyword evidence="3" id="KW-1185">Reference proteome</keyword>
<reference evidence="2 3" key="1">
    <citation type="submission" date="2019-02" db="EMBL/GenBank/DDBJ databases">
        <title>Deep-cultivation of Planctomycetes and their phenomic and genomic characterization uncovers novel biology.</title>
        <authorList>
            <person name="Wiegand S."/>
            <person name="Jogler M."/>
            <person name="Boedeker C."/>
            <person name="Pinto D."/>
            <person name="Vollmers J."/>
            <person name="Rivas-Marin E."/>
            <person name="Kohn T."/>
            <person name="Peeters S.H."/>
            <person name="Heuer A."/>
            <person name="Rast P."/>
            <person name="Oberbeckmann S."/>
            <person name="Bunk B."/>
            <person name="Jeske O."/>
            <person name="Meyerdierks A."/>
            <person name="Storesund J.E."/>
            <person name="Kallscheuer N."/>
            <person name="Luecker S."/>
            <person name="Lage O.M."/>
            <person name="Pohl T."/>
            <person name="Merkel B.J."/>
            <person name="Hornburger P."/>
            <person name="Mueller R.-W."/>
            <person name="Bruemmer F."/>
            <person name="Labrenz M."/>
            <person name="Spormann A.M."/>
            <person name="Op den Camp H."/>
            <person name="Overmann J."/>
            <person name="Amann R."/>
            <person name="Jetten M.S.M."/>
            <person name="Mascher T."/>
            <person name="Medema M.H."/>
            <person name="Devos D.P."/>
            <person name="Kaster A.-K."/>
            <person name="Ovreas L."/>
            <person name="Rohde M."/>
            <person name="Galperin M.Y."/>
            <person name="Jogler C."/>
        </authorList>
    </citation>
    <scope>NUCLEOTIDE SEQUENCE [LARGE SCALE GENOMIC DNA]</scope>
    <source>
        <strain evidence="2 3">FF011L</strain>
    </source>
</reference>
<feature type="signal peptide" evidence="1">
    <location>
        <begin position="1"/>
        <end position="34"/>
    </location>
</feature>
<dbReference type="OrthoDB" id="220313at2"/>
<gene>
    <name evidence="2" type="ORF">FF011L_53120</name>
</gene>
<name>A0A517MNP5_9BACT</name>
<accession>A0A517MNP5</accession>
<sequence length="291" mass="33928" precursor="true">MAFRSRQPLFGKQSRRPSLSFVFLVTLLIGSTNAAPKENEAESWRRNQLKDIAQKIEKSDSDDERLEYGARQTWLQRWKPGQMPLAPTDSPIESELVEEPLLEQLKKPNGVSAEVWQQMISSQTDLLAMDTVDDRKENLRIVIRLAGQLEKRLSDQLPSNLQQLPTPTAWVLAYTRYRLGRALAYRELPSVRERWPISNPMRYEEQLSAAYERLIAQTNEVRPEFILLEDRMLRRAGKKGRALELLEANRRSIEPKWYLKKRRDMLQELGWEPPYKEAAKLYTEAGYSTDP</sequence>
<evidence type="ECO:0000313" key="2">
    <source>
        <dbReference type="EMBL" id="QDS96500.1"/>
    </source>
</evidence>
<keyword evidence="1" id="KW-0732">Signal</keyword>
<dbReference type="EMBL" id="CP036262">
    <property type="protein sequence ID" value="QDS96500.1"/>
    <property type="molecule type" value="Genomic_DNA"/>
</dbReference>
<dbReference type="AlphaFoldDB" id="A0A517MNP5"/>
<evidence type="ECO:0000313" key="3">
    <source>
        <dbReference type="Proteomes" id="UP000320672"/>
    </source>
</evidence>
<dbReference type="KEGG" id="rml:FF011L_53120"/>
<dbReference type="Proteomes" id="UP000320672">
    <property type="component" value="Chromosome"/>
</dbReference>
<organism evidence="2 3">
    <name type="scientific">Roseimaritima multifibrata</name>
    <dbReference type="NCBI Taxonomy" id="1930274"/>
    <lineage>
        <taxon>Bacteria</taxon>
        <taxon>Pseudomonadati</taxon>
        <taxon>Planctomycetota</taxon>
        <taxon>Planctomycetia</taxon>
        <taxon>Pirellulales</taxon>
        <taxon>Pirellulaceae</taxon>
        <taxon>Roseimaritima</taxon>
    </lineage>
</organism>